<accession>A0A2T3KKQ2</accession>
<dbReference type="Pfam" id="PF13419">
    <property type="entry name" value="HAD_2"/>
    <property type="match status" value="1"/>
</dbReference>
<dbReference type="SFLD" id="SFLDG01135">
    <property type="entry name" value="C1.5.6:_HAD__Beta-PGM__Phospha"/>
    <property type="match status" value="1"/>
</dbReference>
<sequence length="221" mass="24820">MKYHAAIFDMDGLLLDTEKVCMKAFQQTCIEMNIPFKKDIYLSIIGRNQAGIKPIIEQGYGDLLDYKVFHPQWMQRYLAVVEHQPIPVKGGVIALLEWLQTQNIPMVVATSTHNTLAHKKLHLAGLTKYFSHITSGDEVTNGKPAPEIYLLAAQRLHINPQLCLAFEDSNNGVKSAITANVTTLQIIDLVEPDTETRALGHHIFSTMDEALEFLKIDNLPI</sequence>
<name>A0A2T3KKQ2_9GAMM</name>
<dbReference type="SUPFAM" id="SSF56784">
    <property type="entry name" value="HAD-like"/>
    <property type="match status" value="1"/>
</dbReference>
<dbReference type="PRINTS" id="PR00413">
    <property type="entry name" value="HADHALOGNASE"/>
</dbReference>
<dbReference type="EMBL" id="PYNF01000004">
    <property type="protein sequence ID" value="PSV00154.1"/>
    <property type="molecule type" value="Genomic_DNA"/>
</dbReference>
<dbReference type="RefSeq" id="WP_036792853.1">
    <property type="nucleotide sequence ID" value="NZ_LN794353.1"/>
</dbReference>
<dbReference type="SFLD" id="SFLDS00003">
    <property type="entry name" value="Haloacid_Dehalogenase"/>
    <property type="match status" value="1"/>
</dbReference>
<proteinExistence type="predicted"/>
<dbReference type="AlphaFoldDB" id="A0A2T3KKQ2"/>
<dbReference type="SFLD" id="SFLDG01129">
    <property type="entry name" value="C1.5:_HAD__Beta-PGM__Phosphata"/>
    <property type="match status" value="1"/>
</dbReference>
<gene>
    <name evidence="1" type="ORF">C9J27_07385</name>
</gene>
<organism evidence="1 2">
    <name type="scientific">Photobacterium kishitanii</name>
    <dbReference type="NCBI Taxonomy" id="318456"/>
    <lineage>
        <taxon>Bacteria</taxon>
        <taxon>Pseudomonadati</taxon>
        <taxon>Pseudomonadota</taxon>
        <taxon>Gammaproteobacteria</taxon>
        <taxon>Vibrionales</taxon>
        <taxon>Vibrionaceae</taxon>
        <taxon>Photobacterium</taxon>
    </lineage>
</organism>
<protein>
    <submittedName>
        <fullName evidence="1">HAD family phosphatase</fullName>
    </submittedName>
</protein>
<dbReference type="Gene3D" id="3.40.50.1000">
    <property type="entry name" value="HAD superfamily/HAD-like"/>
    <property type="match status" value="1"/>
</dbReference>
<evidence type="ECO:0000313" key="2">
    <source>
        <dbReference type="Proteomes" id="UP000241426"/>
    </source>
</evidence>
<dbReference type="InterPro" id="IPR023198">
    <property type="entry name" value="PGP-like_dom2"/>
</dbReference>
<evidence type="ECO:0000313" key="1">
    <source>
        <dbReference type="EMBL" id="PSV00154.1"/>
    </source>
</evidence>
<dbReference type="PANTHER" id="PTHR18901:SF38">
    <property type="entry name" value="PSEUDOURIDINE-5'-PHOSPHATASE"/>
    <property type="match status" value="1"/>
</dbReference>
<dbReference type="InterPro" id="IPR006439">
    <property type="entry name" value="HAD-SF_hydro_IA"/>
</dbReference>
<reference evidence="1 2" key="1">
    <citation type="submission" date="2018-01" db="EMBL/GenBank/DDBJ databases">
        <title>Whole genome sequencing of Histamine producing bacteria.</title>
        <authorList>
            <person name="Butler K."/>
        </authorList>
    </citation>
    <scope>NUCLEOTIDE SEQUENCE [LARGE SCALE GENOMIC DNA]</scope>
    <source>
        <strain evidence="1 2">FS-7.2</strain>
    </source>
</reference>
<dbReference type="NCBIfam" id="TIGR01509">
    <property type="entry name" value="HAD-SF-IA-v3"/>
    <property type="match status" value="1"/>
</dbReference>
<dbReference type="InterPro" id="IPR036412">
    <property type="entry name" value="HAD-like_sf"/>
</dbReference>
<dbReference type="PANTHER" id="PTHR18901">
    <property type="entry name" value="2-DEOXYGLUCOSE-6-PHOSPHATE PHOSPHATASE 2"/>
    <property type="match status" value="1"/>
</dbReference>
<comment type="caution">
    <text evidence="1">The sequence shown here is derived from an EMBL/GenBank/DDBJ whole genome shotgun (WGS) entry which is preliminary data.</text>
</comment>
<dbReference type="CDD" id="cd07505">
    <property type="entry name" value="HAD_BPGM-like"/>
    <property type="match status" value="1"/>
</dbReference>
<dbReference type="Gene3D" id="1.10.150.240">
    <property type="entry name" value="Putative phosphatase, domain 2"/>
    <property type="match status" value="1"/>
</dbReference>
<dbReference type="InterPro" id="IPR041492">
    <property type="entry name" value="HAD_2"/>
</dbReference>
<dbReference type="GeneID" id="29946282"/>
<dbReference type="NCBIfam" id="TIGR01549">
    <property type="entry name" value="HAD-SF-IA-v1"/>
    <property type="match status" value="1"/>
</dbReference>
<dbReference type="InterPro" id="IPR023214">
    <property type="entry name" value="HAD_sf"/>
</dbReference>
<dbReference type="Proteomes" id="UP000241426">
    <property type="component" value="Unassembled WGS sequence"/>
</dbReference>